<sequence>MSSQERAQAVQLLEIPDVKAIQVYDGEQVQLASETLSVELVSIDISDRYHPTSTSDPEKSSQHQDYSTDLWLVLNIGPDFSLPVPASQTIRPERSSSSYVLPSHEIENASIRLFLPPSLDRETVKRFDRILSQYSAFEDDDRSDVGQIELMDDTGQVVGTLMGGFSVKEDPGINRPGHNKDPVLIDLPPNSVQDQRSDKPPTASSLQFTVSPVPLQGGGSDEEEDRNDWLLKGADYISRGIIKTSSYLGNKITEAATSYTEKSEPVDSSRKQSPSASDNAKVGEKRPSSSQSSRAPMRFKSSTLSGAANLHSWSGKAVQVSSKTTGAIIHVASGIGDTIGRKTGIQRKRNPDGTLGPAPKGIRGVINRSLIAANTVLDGIDAGAQTLLYSGGEAASTVVGHKYGTEAKVVSDYAVRTGKNVFLVYKDLRGVRRTALLKVAGGSLIKARMDDGREVILSADGKLVQDADGDDEKVSRLGDGQGRTGTKASGAEDDAGGNGSSWSSSKNESFPTSHSPGQSSSSTSAKAVTTGNSGKSSPSTLPPPPQHPSRGSSRSASPINGGFPVEKRK</sequence>
<evidence type="ECO:0000313" key="1">
    <source>
        <dbReference type="EMBL" id="PWN48884.1"/>
    </source>
</evidence>
<accession>A0ACD0NSU2</accession>
<gene>
    <name evidence="1" type="ORF">IE53DRAFT_388897</name>
</gene>
<protein>
    <submittedName>
        <fullName evidence="1">Uncharacterized protein</fullName>
    </submittedName>
</protein>
<name>A0ACD0NSU2_9BASI</name>
<dbReference type="Proteomes" id="UP000245626">
    <property type="component" value="Unassembled WGS sequence"/>
</dbReference>
<proteinExistence type="predicted"/>
<dbReference type="EMBL" id="KZ820128">
    <property type="protein sequence ID" value="PWN48884.1"/>
    <property type="molecule type" value="Genomic_DNA"/>
</dbReference>
<organism evidence="1 2">
    <name type="scientific">Violaceomyces palustris</name>
    <dbReference type="NCBI Taxonomy" id="1673888"/>
    <lineage>
        <taxon>Eukaryota</taxon>
        <taxon>Fungi</taxon>
        <taxon>Dikarya</taxon>
        <taxon>Basidiomycota</taxon>
        <taxon>Ustilaginomycotina</taxon>
        <taxon>Ustilaginomycetes</taxon>
        <taxon>Violaceomycetales</taxon>
        <taxon>Violaceomycetaceae</taxon>
        <taxon>Violaceomyces</taxon>
    </lineage>
</organism>
<reference evidence="1 2" key="1">
    <citation type="journal article" date="2018" name="Mol. Biol. Evol.">
        <title>Broad Genomic Sampling Reveals a Smut Pathogenic Ancestry of the Fungal Clade Ustilaginomycotina.</title>
        <authorList>
            <person name="Kijpornyongpan T."/>
            <person name="Mondo S.J."/>
            <person name="Barry K."/>
            <person name="Sandor L."/>
            <person name="Lee J."/>
            <person name="Lipzen A."/>
            <person name="Pangilinan J."/>
            <person name="LaButti K."/>
            <person name="Hainaut M."/>
            <person name="Henrissat B."/>
            <person name="Grigoriev I.V."/>
            <person name="Spatafora J.W."/>
            <person name="Aime M.C."/>
        </authorList>
    </citation>
    <scope>NUCLEOTIDE SEQUENCE [LARGE SCALE GENOMIC DNA]</scope>
    <source>
        <strain evidence="1 2">SA 807</strain>
    </source>
</reference>
<evidence type="ECO:0000313" key="2">
    <source>
        <dbReference type="Proteomes" id="UP000245626"/>
    </source>
</evidence>
<keyword evidence="2" id="KW-1185">Reference proteome</keyword>